<keyword evidence="1" id="KW-0547">Nucleotide-binding</keyword>
<dbReference type="Gene3D" id="3.40.50.300">
    <property type="entry name" value="P-loop containing nucleotide triphosphate hydrolases"/>
    <property type="match status" value="1"/>
</dbReference>
<dbReference type="PANTHER" id="PTHR47642">
    <property type="entry name" value="ATP-DEPENDENT DNA HELICASE"/>
    <property type="match status" value="1"/>
</dbReference>
<reference evidence="4" key="1">
    <citation type="submission" date="2020-08" db="EMBL/GenBank/DDBJ databases">
        <title>Multicomponent nature underlies the extraordinary mechanical properties of spider dragline silk.</title>
        <authorList>
            <person name="Kono N."/>
            <person name="Nakamura H."/>
            <person name="Mori M."/>
            <person name="Yoshida Y."/>
            <person name="Ohtoshi R."/>
            <person name="Malay A.D."/>
            <person name="Moran D.A.P."/>
            <person name="Tomita M."/>
            <person name="Numata K."/>
            <person name="Arakawa K."/>
        </authorList>
    </citation>
    <scope>NUCLEOTIDE SEQUENCE</scope>
</reference>
<evidence type="ECO:0000256" key="1">
    <source>
        <dbReference type="RuleBase" id="RU363044"/>
    </source>
</evidence>
<dbReference type="OrthoDB" id="416437at2759"/>
<dbReference type="EC" id="5.6.2.3" evidence="1"/>
<dbReference type="GO" id="GO:0016787">
    <property type="term" value="F:hydrolase activity"/>
    <property type="evidence" value="ECO:0007669"/>
    <property type="project" value="UniProtKB-KW"/>
</dbReference>
<dbReference type="Pfam" id="PF05970">
    <property type="entry name" value="PIF1"/>
    <property type="match status" value="1"/>
</dbReference>
<dbReference type="AlphaFoldDB" id="A0A8X7CTW4"/>
<dbReference type="GO" id="GO:0000723">
    <property type="term" value="P:telomere maintenance"/>
    <property type="evidence" value="ECO:0007669"/>
    <property type="project" value="InterPro"/>
</dbReference>
<comment type="catalytic activity">
    <reaction evidence="1">
        <text>ATP + H2O = ADP + phosphate + H(+)</text>
        <dbReference type="Rhea" id="RHEA:13065"/>
        <dbReference type="ChEBI" id="CHEBI:15377"/>
        <dbReference type="ChEBI" id="CHEBI:15378"/>
        <dbReference type="ChEBI" id="CHEBI:30616"/>
        <dbReference type="ChEBI" id="CHEBI:43474"/>
        <dbReference type="ChEBI" id="CHEBI:456216"/>
        <dbReference type="EC" id="5.6.2.3"/>
    </reaction>
</comment>
<feature type="compositionally biased region" description="Basic and acidic residues" evidence="2">
    <location>
        <begin position="7"/>
        <end position="24"/>
    </location>
</feature>
<dbReference type="InterPro" id="IPR010285">
    <property type="entry name" value="DNA_helicase_pif1-like_DEAD"/>
</dbReference>
<keyword evidence="1" id="KW-0234">DNA repair</keyword>
<keyword evidence="1" id="KW-0378">Hydrolase</keyword>
<comment type="similarity">
    <text evidence="1">Belongs to the helicase family.</text>
</comment>
<gene>
    <name evidence="4" type="primary">pif1_106</name>
    <name evidence="4" type="ORF">TNIN_428371</name>
</gene>
<proteinExistence type="inferred from homology"/>
<keyword evidence="1" id="KW-0227">DNA damage</keyword>
<organism evidence="4 5">
    <name type="scientific">Trichonephila inaurata madagascariensis</name>
    <dbReference type="NCBI Taxonomy" id="2747483"/>
    <lineage>
        <taxon>Eukaryota</taxon>
        <taxon>Metazoa</taxon>
        <taxon>Ecdysozoa</taxon>
        <taxon>Arthropoda</taxon>
        <taxon>Chelicerata</taxon>
        <taxon>Arachnida</taxon>
        <taxon>Araneae</taxon>
        <taxon>Araneomorphae</taxon>
        <taxon>Entelegynae</taxon>
        <taxon>Araneoidea</taxon>
        <taxon>Nephilidae</taxon>
        <taxon>Trichonephila</taxon>
        <taxon>Trichonephila inaurata</taxon>
    </lineage>
</organism>
<keyword evidence="1" id="KW-0067">ATP-binding</keyword>
<dbReference type="EMBL" id="BMAV01022341">
    <property type="protein sequence ID" value="GFY77167.1"/>
    <property type="molecule type" value="Genomic_DNA"/>
</dbReference>
<dbReference type="GO" id="GO:0006310">
    <property type="term" value="P:DNA recombination"/>
    <property type="evidence" value="ECO:0007669"/>
    <property type="project" value="UniProtKB-KW"/>
</dbReference>
<dbReference type="Proteomes" id="UP000886998">
    <property type="component" value="Unassembled WGS sequence"/>
</dbReference>
<dbReference type="InterPro" id="IPR051055">
    <property type="entry name" value="PIF1_helicase"/>
</dbReference>
<protein>
    <recommendedName>
        <fullName evidence="1">ATP-dependent DNA helicase</fullName>
        <ecNumber evidence="1">5.6.2.3</ecNumber>
    </recommendedName>
</protein>
<keyword evidence="1" id="KW-0233">DNA recombination</keyword>
<feature type="domain" description="DNA helicase Pif1-like DEAD-box helicase" evidence="3">
    <location>
        <begin position="128"/>
        <end position="257"/>
    </location>
</feature>
<feature type="region of interest" description="Disordered" evidence="2">
    <location>
        <begin position="1"/>
        <end position="24"/>
    </location>
</feature>
<sequence length="280" mass="32488">MNFEPFYSKEEADREESIETEKEERQTKQRLINLANNTKMVIRNVPAVVRVPFFQMPIDPGNYFYTIATNAYLETHRARDRQLDIAFHQAHVFNPLENPEKIFEAELEDEVTEQAMTNEQFQNVCAAMNLRQRELFNTITHSIQDQMNRRLDRIRMFVTGGVLELDKTFTFNALKKQVNRCYGKKMVKVGALTNVAAQLVGGTTVHTLFELPIEKNGKIVENLAPLTGNYLKILRNQWKDIEFLFNNEISMVPYEMLCMIDPDCENLKGKKVNLLVSSTQ</sequence>
<evidence type="ECO:0000313" key="5">
    <source>
        <dbReference type="Proteomes" id="UP000886998"/>
    </source>
</evidence>
<name>A0A8X7CTW4_9ARAC</name>
<keyword evidence="5" id="KW-1185">Reference proteome</keyword>
<dbReference type="PANTHER" id="PTHR47642:SF5">
    <property type="entry name" value="ATP-DEPENDENT DNA HELICASE"/>
    <property type="match status" value="1"/>
</dbReference>
<comment type="caution">
    <text evidence="4">The sequence shown here is derived from an EMBL/GenBank/DDBJ whole genome shotgun (WGS) entry which is preliminary data.</text>
</comment>
<comment type="cofactor">
    <cofactor evidence="1">
        <name>Mg(2+)</name>
        <dbReference type="ChEBI" id="CHEBI:18420"/>
    </cofactor>
</comment>
<evidence type="ECO:0000256" key="2">
    <source>
        <dbReference type="SAM" id="MobiDB-lite"/>
    </source>
</evidence>
<dbReference type="GO" id="GO:0005524">
    <property type="term" value="F:ATP binding"/>
    <property type="evidence" value="ECO:0007669"/>
    <property type="project" value="UniProtKB-KW"/>
</dbReference>
<accession>A0A8X7CTW4</accession>
<evidence type="ECO:0000259" key="3">
    <source>
        <dbReference type="Pfam" id="PF05970"/>
    </source>
</evidence>
<dbReference type="InterPro" id="IPR027417">
    <property type="entry name" value="P-loop_NTPase"/>
</dbReference>
<keyword evidence="1 4" id="KW-0347">Helicase</keyword>
<dbReference type="GO" id="GO:0006281">
    <property type="term" value="P:DNA repair"/>
    <property type="evidence" value="ECO:0007669"/>
    <property type="project" value="UniProtKB-KW"/>
</dbReference>
<evidence type="ECO:0000313" key="4">
    <source>
        <dbReference type="EMBL" id="GFY77167.1"/>
    </source>
</evidence>
<dbReference type="GO" id="GO:0043139">
    <property type="term" value="F:5'-3' DNA helicase activity"/>
    <property type="evidence" value="ECO:0007669"/>
    <property type="project" value="UniProtKB-EC"/>
</dbReference>